<sequence length="225" mass="23768">MSLISVAVIGVLTSIAIFGIKTGAGCGLSSIRKRDVLYVAASYLMISIFIGYLITLFSIDLMEGLLNLGLAFHTMLALALIAAGVYTTRKWNSGCDVSKHTFVILSLPCPVCLAAIFIACSILASNIGLGGIAIGIIVGVTFSVFVIASSLFFRRLGKTPAALGDAMIFIGIFYILGALLMPAYMKTKQLEITPGNFDLVGTVVPLIALLLVIAIGFAINRAERQ</sequence>
<organism evidence="1 2">
    <name type="scientific">Candidatus Methanogaster sp</name>
    <dbReference type="NCBI Taxonomy" id="3386292"/>
    <lineage>
        <taxon>Archaea</taxon>
        <taxon>Methanobacteriati</taxon>
        <taxon>Methanobacteriota</taxon>
        <taxon>Stenosarchaea group</taxon>
        <taxon>Methanomicrobia</taxon>
        <taxon>Methanosarcinales</taxon>
        <taxon>ANME-2 cluster</taxon>
        <taxon>Candidatus Methanogasteraceae</taxon>
        <taxon>Candidatus Methanogaster</taxon>
    </lineage>
</organism>
<protein>
    <submittedName>
        <fullName evidence="1">Membrane transporter</fullName>
    </submittedName>
</protein>
<accession>A0AC61L2M0</accession>
<dbReference type="Proteomes" id="UP000248329">
    <property type="component" value="Unassembled WGS sequence"/>
</dbReference>
<comment type="caution">
    <text evidence="1">The sequence shown here is derived from an EMBL/GenBank/DDBJ whole genome shotgun (WGS) entry which is preliminary data.</text>
</comment>
<gene>
    <name evidence="1" type="ORF">C4B59_08790</name>
</gene>
<dbReference type="EMBL" id="PQXF01000014">
    <property type="protein sequence ID" value="PXF60605.1"/>
    <property type="molecule type" value="Genomic_DNA"/>
</dbReference>
<evidence type="ECO:0000313" key="2">
    <source>
        <dbReference type="Proteomes" id="UP000248329"/>
    </source>
</evidence>
<name>A0AC61L2M0_9EURY</name>
<proteinExistence type="predicted"/>
<reference evidence="1" key="1">
    <citation type="submission" date="2018-01" db="EMBL/GenBank/DDBJ databases">
        <authorList>
            <person name="Krukenberg V."/>
        </authorList>
    </citation>
    <scope>NUCLEOTIDE SEQUENCE</scope>
    <source>
        <strain evidence="1">E20ANME2</strain>
    </source>
</reference>
<evidence type="ECO:0000313" key="1">
    <source>
        <dbReference type="EMBL" id="PXF60605.1"/>
    </source>
</evidence>